<evidence type="ECO:0000313" key="2">
    <source>
        <dbReference type="Proteomes" id="UP000276133"/>
    </source>
</evidence>
<name>A0A3M7R2H1_BRAPC</name>
<gene>
    <name evidence="1" type="ORF">BpHYR1_052214</name>
</gene>
<proteinExistence type="predicted"/>
<sequence>MYPIFKEKIILNLFGIYLKLSIQYIASNELQLSLIKKKEVYGSSRLGEQWFIYYWNNFCSQVGRATARLDCGGGLLGGYYLKLFETSHLFNTICKYVNNN</sequence>
<comment type="caution">
    <text evidence="1">The sequence shown here is derived from an EMBL/GenBank/DDBJ whole genome shotgun (WGS) entry which is preliminary data.</text>
</comment>
<organism evidence="1 2">
    <name type="scientific">Brachionus plicatilis</name>
    <name type="common">Marine rotifer</name>
    <name type="synonym">Brachionus muelleri</name>
    <dbReference type="NCBI Taxonomy" id="10195"/>
    <lineage>
        <taxon>Eukaryota</taxon>
        <taxon>Metazoa</taxon>
        <taxon>Spiralia</taxon>
        <taxon>Gnathifera</taxon>
        <taxon>Rotifera</taxon>
        <taxon>Eurotatoria</taxon>
        <taxon>Monogononta</taxon>
        <taxon>Pseudotrocha</taxon>
        <taxon>Ploima</taxon>
        <taxon>Brachionidae</taxon>
        <taxon>Brachionus</taxon>
    </lineage>
</organism>
<protein>
    <submittedName>
        <fullName evidence="1">Uncharacterized protein</fullName>
    </submittedName>
</protein>
<accession>A0A3M7R2H1</accession>
<dbReference type="Proteomes" id="UP000276133">
    <property type="component" value="Unassembled WGS sequence"/>
</dbReference>
<reference evidence="1 2" key="1">
    <citation type="journal article" date="2018" name="Sci. Rep.">
        <title>Genomic signatures of local adaptation to the degree of environmental predictability in rotifers.</title>
        <authorList>
            <person name="Franch-Gras L."/>
            <person name="Hahn C."/>
            <person name="Garcia-Roger E.M."/>
            <person name="Carmona M.J."/>
            <person name="Serra M."/>
            <person name="Gomez A."/>
        </authorList>
    </citation>
    <scope>NUCLEOTIDE SEQUENCE [LARGE SCALE GENOMIC DNA]</scope>
    <source>
        <strain evidence="1">HYR1</strain>
    </source>
</reference>
<dbReference type="EMBL" id="REGN01004454">
    <property type="protein sequence ID" value="RNA17448.1"/>
    <property type="molecule type" value="Genomic_DNA"/>
</dbReference>
<keyword evidence="2" id="KW-1185">Reference proteome</keyword>
<dbReference type="AlphaFoldDB" id="A0A3M7R2H1"/>
<evidence type="ECO:0000313" key="1">
    <source>
        <dbReference type="EMBL" id="RNA17448.1"/>
    </source>
</evidence>